<proteinExistence type="predicted"/>
<evidence type="ECO:0000313" key="2">
    <source>
        <dbReference type="Proteomes" id="UP000185210"/>
    </source>
</evidence>
<accession>A0AB38D3B5</accession>
<evidence type="ECO:0000313" key="1">
    <source>
        <dbReference type="EMBL" id="SIB53277.1"/>
    </source>
</evidence>
<name>A0AB38D3B5_9MYCO</name>
<organism evidence="1 2">
    <name type="scientific">Mycobacteroides abscessus subsp. abscessus</name>
    <dbReference type="NCBI Taxonomy" id="1185650"/>
    <lineage>
        <taxon>Bacteria</taxon>
        <taxon>Bacillati</taxon>
        <taxon>Actinomycetota</taxon>
        <taxon>Actinomycetes</taxon>
        <taxon>Mycobacteriales</taxon>
        <taxon>Mycobacteriaceae</taxon>
        <taxon>Mycobacteroides</taxon>
        <taxon>Mycobacteroides abscessus</taxon>
    </lineage>
</organism>
<gene>
    <name evidence="1" type="ORF">SAMEA2070301_03975</name>
</gene>
<sequence length="53" mass="5575">MNPITIPTSDVVALAETLSVRLGVPAEIRRAITAELTTRCGRRVLLVETGAAA</sequence>
<dbReference type="Proteomes" id="UP000185210">
    <property type="component" value="Unassembled WGS sequence"/>
</dbReference>
<dbReference type="RefSeq" id="WP_164887078.1">
    <property type="nucleotide sequence ID" value="NZ_CAACXP010000004.1"/>
</dbReference>
<protein>
    <submittedName>
        <fullName evidence="1">Uncharacterized protein</fullName>
    </submittedName>
</protein>
<dbReference type="EMBL" id="FSHM01000006">
    <property type="protein sequence ID" value="SIB53277.1"/>
    <property type="molecule type" value="Genomic_DNA"/>
</dbReference>
<comment type="caution">
    <text evidence="1">The sequence shown here is derived from an EMBL/GenBank/DDBJ whole genome shotgun (WGS) entry which is preliminary data.</text>
</comment>
<reference evidence="1 2" key="1">
    <citation type="submission" date="2016-11" db="EMBL/GenBank/DDBJ databases">
        <authorList>
            <consortium name="Pathogen Informatics"/>
        </authorList>
    </citation>
    <scope>NUCLEOTIDE SEQUENCE [LARGE SCALE GENOMIC DNA]</scope>
    <source>
        <strain evidence="1 2">104</strain>
    </source>
</reference>
<dbReference type="AlphaFoldDB" id="A0AB38D3B5"/>